<dbReference type="Proteomes" id="UP000234483">
    <property type="component" value="Unassembled WGS sequence"/>
</dbReference>
<accession>A0A2N5CYT8</accession>
<feature type="signal peptide" evidence="1">
    <location>
        <begin position="1"/>
        <end position="30"/>
    </location>
</feature>
<dbReference type="InterPro" id="IPR030972">
    <property type="entry name" value="UrcA_uranyl"/>
</dbReference>
<dbReference type="OrthoDB" id="7190088at2"/>
<proteinExistence type="predicted"/>
<dbReference type="EMBL" id="PJRQ01000008">
    <property type="protein sequence ID" value="PLR18971.1"/>
    <property type="molecule type" value="Genomic_DNA"/>
</dbReference>
<dbReference type="KEGG" id="cfh:C1707_03300"/>
<dbReference type="Proteomes" id="UP000281192">
    <property type="component" value="Chromosome"/>
</dbReference>
<organism evidence="3 4">
    <name type="scientific">Caulobacter flavus</name>
    <dbReference type="NCBI Taxonomy" id="1679497"/>
    <lineage>
        <taxon>Bacteria</taxon>
        <taxon>Pseudomonadati</taxon>
        <taxon>Pseudomonadota</taxon>
        <taxon>Alphaproteobacteria</taxon>
        <taxon>Caulobacterales</taxon>
        <taxon>Caulobacteraceae</taxon>
        <taxon>Caulobacter</taxon>
    </lineage>
</organism>
<evidence type="ECO:0000256" key="1">
    <source>
        <dbReference type="SAM" id="SignalP"/>
    </source>
</evidence>
<reference evidence="3 4" key="1">
    <citation type="submission" date="2017-12" db="EMBL/GenBank/DDBJ databases">
        <title>The genome sequence of Caulobacter flavus CGMCC1 15093.</title>
        <authorList>
            <person name="Gao J."/>
            <person name="Mao X."/>
            <person name="Sun J."/>
        </authorList>
    </citation>
    <scope>NUCLEOTIDE SEQUENCE [LARGE SCALE GENOMIC DNA]</scope>
    <source>
        <strain evidence="3 4">CGMCC1 15093</strain>
    </source>
</reference>
<dbReference type="RefSeq" id="WP_101711529.1">
    <property type="nucleotide sequence ID" value="NZ_CP026100.1"/>
</dbReference>
<dbReference type="EMBL" id="CP026100">
    <property type="protein sequence ID" value="AYV45348.1"/>
    <property type="molecule type" value="Genomic_DNA"/>
</dbReference>
<feature type="chain" id="PRO_5044578100" evidence="1">
    <location>
        <begin position="31"/>
        <end position="116"/>
    </location>
</feature>
<evidence type="ECO:0000313" key="2">
    <source>
        <dbReference type="EMBL" id="AYV45348.1"/>
    </source>
</evidence>
<dbReference type="NCBIfam" id="TIGR04433">
    <property type="entry name" value="UrcA_uranyl"/>
    <property type="match status" value="1"/>
</dbReference>
<gene>
    <name evidence="2" type="ORF">C1707_03300</name>
    <name evidence="3" type="ORF">CFHF_02875</name>
</gene>
<evidence type="ECO:0000313" key="5">
    <source>
        <dbReference type="Proteomes" id="UP000281192"/>
    </source>
</evidence>
<reference evidence="2 5" key="2">
    <citation type="submission" date="2018-01" db="EMBL/GenBank/DDBJ databases">
        <title>Complete genome sequence of Caulobacter flavus RHGG3.</title>
        <authorList>
            <person name="Yang E."/>
        </authorList>
    </citation>
    <scope>NUCLEOTIDE SEQUENCE [LARGE SCALE GENOMIC DNA]</scope>
    <source>
        <strain evidence="2 5">RHGG3</strain>
    </source>
</reference>
<keyword evidence="5" id="KW-1185">Reference proteome</keyword>
<protein>
    <submittedName>
        <fullName evidence="3">UrcA family protein</fullName>
    </submittedName>
</protein>
<dbReference type="AlphaFoldDB" id="A0A2N5CYT8"/>
<name>A0A2N5CYT8_9CAUL</name>
<keyword evidence="1" id="KW-0732">Signal</keyword>
<sequence>MRKFMISLTTIATLTLAAVPLIGITQAAHAGERTVTVRVGDLNLADPADAAEFDARATDATKRFCRARAMKERLDLLSRRACSLEVRAEINDKLSSKQRKALASAGRVTPVAVAAF</sequence>
<evidence type="ECO:0000313" key="3">
    <source>
        <dbReference type="EMBL" id="PLR18971.1"/>
    </source>
</evidence>
<evidence type="ECO:0000313" key="4">
    <source>
        <dbReference type="Proteomes" id="UP000234483"/>
    </source>
</evidence>